<dbReference type="STRING" id="933852.A0A0C3BP39"/>
<dbReference type="PRINTS" id="PR00060">
    <property type="entry name" value="RIBOSOMALL16"/>
</dbReference>
<dbReference type="Pfam" id="PF00252">
    <property type="entry name" value="Ribosomal_L16"/>
    <property type="match status" value="1"/>
</dbReference>
<dbReference type="InterPro" id="IPR047873">
    <property type="entry name" value="Ribosomal_uL16"/>
</dbReference>
<gene>
    <name evidence="5" type="ORF">M408DRAFT_60086</name>
</gene>
<dbReference type="AlphaFoldDB" id="A0A0C3BP39"/>
<reference evidence="5 6" key="1">
    <citation type="submission" date="2014-04" db="EMBL/GenBank/DDBJ databases">
        <authorList>
            <consortium name="DOE Joint Genome Institute"/>
            <person name="Kuo A."/>
            <person name="Zuccaro A."/>
            <person name="Kohler A."/>
            <person name="Nagy L.G."/>
            <person name="Floudas D."/>
            <person name="Copeland A."/>
            <person name="Barry K.W."/>
            <person name="Cichocki N."/>
            <person name="Veneault-Fourrey C."/>
            <person name="LaButti K."/>
            <person name="Lindquist E.A."/>
            <person name="Lipzen A."/>
            <person name="Lundell T."/>
            <person name="Morin E."/>
            <person name="Murat C."/>
            <person name="Sun H."/>
            <person name="Tunlid A."/>
            <person name="Henrissat B."/>
            <person name="Grigoriev I.V."/>
            <person name="Hibbett D.S."/>
            <person name="Martin F."/>
            <person name="Nordberg H.P."/>
            <person name="Cantor M.N."/>
            <person name="Hua S.X."/>
        </authorList>
    </citation>
    <scope>NUCLEOTIDE SEQUENCE [LARGE SCALE GENOMIC DNA]</scope>
    <source>
        <strain evidence="5 6">MAFF 305830</strain>
    </source>
</reference>
<dbReference type="GO" id="GO:0032543">
    <property type="term" value="P:mitochondrial translation"/>
    <property type="evidence" value="ECO:0007669"/>
    <property type="project" value="TreeGrafter"/>
</dbReference>
<dbReference type="HOGENOM" id="CLU_078858_0_0_1"/>
<dbReference type="InterPro" id="IPR036920">
    <property type="entry name" value="Ribosomal_uL16_sf"/>
</dbReference>
<evidence type="ECO:0000256" key="2">
    <source>
        <dbReference type="ARBA" id="ARBA00022980"/>
    </source>
</evidence>
<dbReference type="GO" id="GO:0019843">
    <property type="term" value="F:rRNA binding"/>
    <property type="evidence" value="ECO:0007669"/>
    <property type="project" value="InterPro"/>
</dbReference>
<dbReference type="InterPro" id="IPR000114">
    <property type="entry name" value="Ribosomal_uL16_bact-type"/>
</dbReference>
<dbReference type="PANTHER" id="PTHR12220:SF13">
    <property type="entry name" value="LARGE RIBOSOMAL SUBUNIT PROTEIN UL16M"/>
    <property type="match status" value="1"/>
</dbReference>
<dbReference type="GO" id="GO:0003735">
    <property type="term" value="F:structural constituent of ribosome"/>
    <property type="evidence" value="ECO:0007669"/>
    <property type="project" value="InterPro"/>
</dbReference>
<dbReference type="Proteomes" id="UP000054097">
    <property type="component" value="Unassembled WGS sequence"/>
</dbReference>
<dbReference type="OrthoDB" id="268521at2759"/>
<evidence type="ECO:0000313" key="6">
    <source>
        <dbReference type="Proteomes" id="UP000054097"/>
    </source>
</evidence>
<reference evidence="6" key="2">
    <citation type="submission" date="2015-01" db="EMBL/GenBank/DDBJ databases">
        <title>Evolutionary Origins and Diversification of the Mycorrhizal Mutualists.</title>
        <authorList>
            <consortium name="DOE Joint Genome Institute"/>
            <consortium name="Mycorrhizal Genomics Consortium"/>
            <person name="Kohler A."/>
            <person name="Kuo A."/>
            <person name="Nagy L.G."/>
            <person name="Floudas D."/>
            <person name="Copeland A."/>
            <person name="Barry K.W."/>
            <person name="Cichocki N."/>
            <person name="Veneault-Fourrey C."/>
            <person name="LaButti K."/>
            <person name="Lindquist E.A."/>
            <person name="Lipzen A."/>
            <person name="Lundell T."/>
            <person name="Morin E."/>
            <person name="Murat C."/>
            <person name="Riley R."/>
            <person name="Ohm R."/>
            <person name="Sun H."/>
            <person name="Tunlid A."/>
            <person name="Henrissat B."/>
            <person name="Grigoriev I.V."/>
            <person name="Hibbett D.S."/>
            <person name="Martin F."/>
        </authorList>
    </citation>
    <scope>NUCLEOTIDE SEQUENCE [LARGE SCALE GENOMIC DNA]</scope>
    <source>
        <strain evidence="6">MAFF 305830</strain>
    </source>
</reference>
<comment type="similarity">
    <text evidence="1 4">Belongs to the universal ribosomal protein uL16 family.</text>
</comment>
<dbReference type="SUPFAM" id="SSF54686">
    <property type="entry name" value="Ribosomal protein L16p/L10e"/>
    <property type="match status" value="1"/>
</dbReference>
<evidence type="ECO:0000256" key="3">
    <source>
        <dbReference type="ARBA" id="ARBA00023274"/>
    </source>
</evidence>
<keyword evidence="3 4" id="KW-0687">Ribonucleoprotein</keyword>
<evidence type="ECO:0000256" key="4">
    <source>
        <dbReference type="RuleBase" id="RU004413"/>
    </source>
</evidence>
<dbReference type="InterPro" id="IPR020798">
    <property type="entry name" value="Ribosomal_uL16_CS"/>
</dbReference>
<keyword evidence="2 4" id="KW-0689">Ribosomal protein</keyword>
<dbReference type="GO" id="GO:0005762">
    <property type="term" value="C:mitochondrial large ribosomal subunit"/>
    <property type="evidence" value="ECO:0007669"/>
    <property type="project" value="TreeGrafter"/>
</dbReference>
<name>A0A0C3BP39_SERVB</name>
<dbReference type="Gene3D" id="3.90.1170.10">
    <property type="entry name" value="Ribosomal protein L10e/L16"/>
    <property type="match status" value="1"/>
</dbReference>
<protein>
    <submittedName>
        <fullName evidence="5">Uncharacterized protein</fullName>
    </submittedName>
</protein>
<dbReference type="NCBIfam" id="TIGR01164">
    <property type="entry name" value="rplP_bact"/>
    <property type="match status" value="1"/>
</dbReference>
<evidence type="ECO:0000313" key="5">
    <source>
        <dbReference type="EMBL" id="KIM33864.1"/>
    </source>
</evidence>
<accession>A0A0C3BP39</accession>
<dbReference type="PROSITE" id="PS00701">
    <property type="entry name" value="RIBOSOMAL_L16_2"/>
    <property type="match status" value="1"/>
</dbReference>
<keyword evidence="6" id="KW-1185">Reference proteome</keyword>
<sequence>MFFSLLHRPRLPRVASQLLSSSSPTPLSTLFARFRSNLAPRRVKWPRRQRGTVPIPVGGSIKGTTLSFGDYGIRVKGMGKRVTAKQLQTAQLAMQYKVKSIKGAKIHLRVFPDLPVGVKGNETRMGKGKGGFEYWACWVPTGRVLFELQSPKDAPIDKEIAKGILKLAQRKLPVTTDVITTSTPPRIGNLDIIPGAPPIKMPGPEFTATRNTEGIQNQPRV</sequence>
<dbReference type="CDD" id="cd01433">
    <property type="entry name" value="Ribosomal_L16_L10e"/>
    <property type="match status" value="1"/>
</dbReference>
<proteinExistence type="inferred from homology"/>
<dbReference type="InterPro" id="IPR016180">
    <property type="entry name" value="Ribosomal_uL16_dom"/>
</dbReference>
<evidence type="ECO:0000256" key="1">
    <source>
        <dbReference type="ARBA" id="ARBA00008931"/>
    </source>
</evidence>
<dbReference type="PANTHER" id="PTHR12220">
    <property type="entry name" value="50S/60S RIBOSOMAL PROTEIN L16"/>
    <property type="match status" value="1"/>
</dbReference>
<dbReference type="EMBL" id="KN824277">
    <property type="protein sequence ID" value="KIM33864.1"/>
    <property type="molecule type" value="Genomic_DNA"/>
</dbReference>
<organism evidence="5 6">
    <name type="scientific">Serendipita vermifera MAFF 305830</name>
    <dbReference type="NCBI Taxonomy" id="933852"/>
    <lineage>
        <taxon>Eukaryota</taxon>
        <taxon>Fungi</taxon>
        <taxon>Dikarya</taxon>
        <taxon>Basidiomycota</taxon>
        <taxon>Agaricomycotina</taxon>
        <taxon>Agaricomycetes</taxon>
        <taxon>Sebacinales</taxon>
        <taxon>Serendipitaceae</taxon>
        <taxon>Serendipita</taxon>
    </lineage>
</organism>